<keyword evidence="1" id="KW-0472">Membrane</keyword>
<evidence type="ECO:0000313" key="2">
    <source>
        <dbReference type="EMBL" id="SIP93389.1"/>
    </source>
</evidence>
<dbReference type="STRING" id="34027.SAMN05421829_101372"/>
<feature type="transmembrane region" description="Helical" evidence="1">
    <location>
        <begin position="54"/>
        <end position="79"/>
    </location>
</feature>
<proteinExistence type="predicted"/>
<dbReference type="AlphaFoldDB" id="A0A1N6NMP0"/>
<keyword evidence="3" id="KW-1185">Reference proteome</keyword>
<sequence length="123" mass="13800">MKLAAQTTFAERAGRTLGRMWRACVRLDRQAHDWLVAQGLAPVAARGVLLILKLVAFGVLIYVALWLAMLIMIAVFAGWTARNAAPGEAEEWAIGDQADHKRSVFYDPINYDDDPDPRFDDER</sequence>
<dbReference type="Proteomes" id="UP000186819">
    <property type="component" value="Unassembled WGS sequence"/>
</dbReference>
<evidence type="ECO:0000256" key="1">
    <source>
        <dbReference type="SAM" id="Phobius"/>
    </source>
</evidence>
<dbReference type="EMBL" id="FTMD01000001">
    <property type="protein sequence ID" value="SIP93389.1"/>
    <property type="molecule type" value="Genomic_DNA"/>
</dbReference>
<organism evidence="2 3">
    <name type="scientific">Aromatoleum tolulyticum</name>
    <dbReference type="NCBI Taxonomy" id="34027"/>
    <lineage>
        <taxon>Bacteria</taxon>
        <taxon>Pseudomonadati</taxon>
        <taxon>Pseudomonadota</taxon>
        <taxon>Betaproteobacteria</taxon>
        <taxon>Rhodocyclales</taxon>
        <taxon>Rhodocyclaceae</taxon>
        <taxon>Aromatoleum</taxon>
    </lineage>
</organism>
<keyword evidence="1" id="KW-0812">Transmembrane</keyword>
<reference evidence="3" key="1">
    <citation type="submission" date="2017-01" db="EMBL/GenBank/DDBJ databases">
        <authorList>
            <person name="Varghese N."/>
            <person name="Submissions S."/>
        </authorList>
    </citation>
    <scope>NUCLEOTIDE SEQUENCE [LARGE SCALE GENOMIC DNA]</scope>
    <source>
        <strain evidence="3">ATCC 51758</strain>
    </source>
</reference>
<protein>
    <recommendedName>
        <fullName evidence="4">DUF3742 family protein</fullName>
    </recommendedName>
</protein>
<accession>A0A1N6NMP0</accession>
<dbReference type="OrthoDB" id="8454876at2"/>
<evidence type="ECO:0008006" key="4">
    <source>
        <dbReference type="Google" id="ProtNLM"/>
    </source>
</evidence>
<evidence type="ECO:0000313" key="3">
    <source>
        <dbReference type="Proteomes" id="UP000186819"/>
    </source>
</evidence>
<dbReference type="RefSeq" id="WP_076600381.1">
    <property type="nucleotide sequence ID" value="NZ_FTMD01000001.1"/>
</dbReference>
<gene>
    <name evidence="2" type="ORF">SAMN05421829_101372</name>
</gene>
<dbReference type="Pfam" id="PF12553">
    <property type="entry name" value="DUF3742"/>
    <property type="match status" value="1"/>
</dbReference>
<keyword evidence="1" id="KW-1133">Transmembrane helix</keyword>
<dbReference type="InterPro" id="IPR022213">
    <property type="entry name" value="DUF3742"/>
</dbReference>
<name>A0A1N6NMP0_9RHOO</name>